<accession>A0A378I5K6</accession>
<dbReference type="EMBL" id="UGNV01000001">
    <property type="protein sequence ID" value="STX29941.1"/>
    <property type="molecule type" value="Genomic_DNA"/>
</dbReference>
<sequence>MRAYFEIYDFFWYQTNKRILRYISPLLYFWYKTYGLSYANLQELIQERGLIINDSQLDKYLTYVFRMKKYIPREPVLKPNLAIKKIPHKIKSKFAYVLVDQTGLTYDFFLINESEDKLAQQFFLDSLDLNGLPPKINTLVAQRVAKKELNQDIDLF</sequence>
<dbReference type="Proteomes" id="UP000254968">
    <property type="component" value="Unassembled WGS sequence"/>
</dbReference>
<gene>
    <name evidence="1" type="ORF">NCTC13315_02501</name>
</gene>
<organism evidence="1 2">
    <name type="scientific">Legionella beliardensis</name>
    <dbReference type="NCBI Taxonomy" id="91822"/>
    <lineage>
        <taxon>Bacteria</taxon>
        <taxon>Pseudomonadati</taxon>
        <taxon>Pseudomonadota</taxon>
        <taxon>Gammaproteobacteria</taxon>
        <taxon>Legionellales</taxon>
        <taxon>Legionellaceae</taxon>
        <taxon>Legionella</taxon>
    </lineage>
</organism>
<proteinExistence type="predicted"/>
<protein>
    <submittedName>
        <fullName evidence="1">Transposase</fullName>
    </submittedName>
</protein>
<dbReference type="OrthoDB" id="5637187at2"/>
<reference evidence="1 2" key="1">
    <citation type="submission" date="2018-06" db="EMBL/GenBank/DDBJ databases">
        <authorList>
            <consortium name="Pathogen Informatics"/>
            <person name="Doyle S."/>
        </authorList>
    </citation>
    <scope>NUCLEOTIDE SEQUENCE [LARGE SCALE GENOMIC DNA]</scope>
    <source>
        <strain evidence="1 2">NCTC13315</strain>
    </source>
</reference>
<evidence type="ECO:0000313" key="1">
    <source>
        <dbReference type="EMBL" id="STX29941.1"/>
    </source>
</evidence>
<evidence type="ECO:0000313" key="2">
    <source>
        <dbReference type="Proteomes" id="UP000254968"/>
    </source>
</evidence>
<dbReference type="AlphaFoldDB" id="A0A378I5K6"/>
<dbReference type="RefSeq" id="WP_115303622.1">
    <property type="nucleotide sequence ID" value="NZ_CAAAHO010000005.1"/>
</dbReference>
<keyword evidence="2" id="KW-1185">Reference proteome</keyword>
<name>A0A378I5K6_9GAMM</name>